<dbReference type="InterPro" id="IPR011042">
    <property type="entry name" value="6-blade_b-propeller_TolB-like"/>
</dbReference>
<name>A0A9R0ICJ3_SPIOL</name>
<proteinExistence type="predicted"/>
<keyword evidence="1" id="KW-0472">Membrane</keyword>
<dbReference type="PANTHER" id="PTHR31460:SF3">
    <property type="entry name" value="MESOCENTIN"/>
    <property type="match status" value="1"/>
</dbReference>
<accession>A0A9R0ICJ3</accession>
<evidence type="ECO:0000313" key="4">
    <source>
        <dbReference type="RefSeq" id="XP_021846676.1"/>
    </source>
</evidence>
<evidence type="ECO:0008006" key="5">
    <source>
        <dbReference type="Google" id="ProtNLM"/>
    </source>
</evidence>
<reference evidence="3" key="1">
    <citation type="journal article" date="2021" name="Nat. Commun.">
        <title>Genomic analyses provide insights into spinach domestication and the genetic basis of agronomic traits.</title>
        <authorList>
            <person name="Cai X."/>
            <person name="Sun X."/>
            <person name="Xu C."/>
            <person name="Sun H."/>
            <person name="Wang X."/>
            <person name="Ge C."/>
            <person name="Zhang Z."/>
            <person name="Wang Q."/>
            <person name="Fei Z."/>
            <person name="Jiao C."/>
            <person name="Wang Q."/>
        </authorList>
    </citation>
    <scope>NUCLEOTIDE SEQUENCE [LARGE SCALE GENOMIC DNA]</scope>
    <source>
        <strain evidence="3">cv. Varoflay</strain>
    </source>
</reference>
<dbReference type="PANTHER" id="PTHR31460">
    <property type="match status" value="1"/>
</dbReference>
<organism evidence="3 4">
    <name type="scientific">Spinacia oleracea</name>
    <name type="common">Spinach</name>
    <dbReference type="NCBI Taxonomy" id="3562"/>
    <lineage>
        <taxon>Eukaryota</taxon>
        <taxon>Viridiplantae</taxon>
        <taxon>Streptophyta</taxon>
        <taxon>Embryophyta</taxon>
        <taxon>Tracheophyta</taxon>
        <taxon>Spermatophyta</taxon>
        <taxon>Magnoliopsida</taxon>
        <taxon>eudicotyledons</taxon>
        <taxon>Gunneridae</taxon>
        <taxon>Pentapetalae</taxon>
        <taxon>Caryophyllales</taxon>
        <taxon>Chenopodiaceae</taxon>
        <taxon>Chenopodioideae</taxon>
        <taxon>Anserineae</taxon>
        <taxon>Spinacia</taxon>
    </lineage>
</organism>
<feature type="signal peptide" evidence="2">
    <location>
        <begin position="1"/>
        <end position="21"/>
    </location>
</feature>
<dbReference type="OrthoDB" id="1885092at2759"/>
<dbReference type="RefSeq" id="XP_021846676.1">
    <property type="nucleotide sequence ID" value="XM_021990984.2"/>
</dbReference>
<dbReference type="Gene3D" id="2.120.10.30">
    <property type="entry name" value="TolB, C-terminal domain"/>
    <property type="match status" value="1"/>
</dbReference>
<feature type="transmembrane region" description="Helical" evidence="1">
    <location>
        <begin position="323"/>
        <end position="342"/>
    </location>
</feature>
<reference evidence="4" key="2">
    <citation type="submission" date="2025-08" db="UniProtKB">
        <authorList>
            <consortium name="RefSeq"/>
        </authorList>
    </citation>
    <scope>IDENTIFICATION</scope>
    <source>
        <tissue evidence="4">Leaf</tissue>
    </source>
</reference>
<feature type="chain" id="PRO_5040500371" description="SMP-30/Gluconolactonase/LRE-like region domain-containing protein" evidence="2">
    <location>
        <begin position="22"/>
        <end position="356"/>
    </location>
</feature>
<keyword evidence="3" id="KW-1185">Reference proteome</keyword>
<sequence>MSISNLLLLFSLLLPFIASEARDLHTIKFRSPGLYPEGLTYDPSSQHFIVASLRGSNTFLSVSDAGVTETLTQISTQLPLNSTILGLSVDHRNRRLLAAVNSESKPFLASFHLHRSSLDLQFLSPLPSSGIANGVALDPFGNAYVTNSEEDFIWKVDQNGTVSVLSKSPLFTHYPVDRTSPYSYSGLNGVVYVNTKGYLLVVQSNTGKMFKVDTVDGTTRAVILPEDLQLADGITVRDDGVVVVVSMNSAWYLKSDDSWAQGVVIDKIALDKEGYPTSVTIGGGGRVYVVYGYVQEAIKGNSQEREWFRIEEIRSKSEEEESWLWPFLLIGLGLAYFAFWRLQMGQLVKNMDRKRV</sequence>
<gene>
    <name evidence="4" type="primary">LOC110786427</name>
</gene>
<dbReference type="GeneID" id="110786427"/>
<dbReference type="Proteomes" id="UP000813463">
    <property type="component" value="Chromosome 6"/>
</dbReference>
<keyword evidence="1" id="KW-0812">Transmembrane</keyword>
<keyword evidence="2" id="KW-0732">Signal</keyword>
<dbReference type="AlphaFoldDB" id="A0A9R0ICJ3"/>
<keyword evidence="1" id="KW-1133">Transmembrane helix</keyword>
<dbReference type="GO" id="GO:0005783">
    <property type="term" value="C:endoplasmic reticulum"/>
    <property type="evidence" value="ECO:0007669"/>
    <property type="project" value="TreeGrafter"/>
</dbReference>
<protein>
    <recommendedName>
        <fullName evidence="5">SMP-30/Gluconolactonase/LRE-like region domain-containing protein</fullName>
    </recommendedName>
</protein>
<evidence type="ECO:0000313" key="3">
    <source>
        <dbReference type="Proteomes" id="UP000813463"/>
    </source>
</evidence>
<dbReference type="SUPFAM" id="SSF101898">
    <property type="entry name" value="NHL repeat"/>
    <property type="match status" value="1"/>
</dbReference>
<evidence type="ECO:0000256" key="1">
    <source>
        <dbReference type="SAM" id="Phobius"/>
    </source>
</evidence>
<dbReference type="InterPro" id="IPR053224">
    <property type="entry name" value="Sensory_adhesion_molecule"/>
</dbReference>
<dbReference type="KEGG" id="soe:110786427"/>
<evidence type="ECO:0000256" key="2">
    <source>
        <dbReference type="SAM" id="SignalP"/>
    </source>
</evidence>